<feature type="transmembrane region" description="Helical" evidence="1">
    <location>
        <begin position="21"/>
        <end position="39"/>
    </location>
</feature>
<accession>A0A1K0IM56</accession>
<name>A0A1K0IM56_CUPNE</name>
<reference evidence="2" key="1">
    <citation type="submission" date="2016-09" db="EMBL/GenBank/DDBJ databases">
        <authorList>
            <person name="Capua I."/>
            <person name="De Benedictis P."/>
            <person name="Joannis T."/>
            <person name="Lombin L.H."/>
            <person name="Cattoli G."/>
        </authorList>
    </citation>
    <scope>NUCLEOTIDE SEQUENCE</scope>
    <source>
        <strain evidence="2">B9</strain>
    </source>
</reference>
<proteinExistence type="predicted"/>
<gene>
    <name evidence="2" type="ORF">CNECB9_4840006</name>
</gene>
<dbReference type="EMBL" id="FMSH01000428">
    <property type="protein sequence ID" value="SCU88712.1"/>
    <property type="molecule type" value="Genomic_DNA"/>
</dbReference>
<keyword evidence="1" id="KW-0472">Membrane</keyword>
<keyword evidence="1" id="KW-1133">Transmembrane helix</keyword>
<keyword evidence="1" id="KW-0812">Transmembrane</keyword>
<sequence length="47" mass="4941">MLGQAGDAAVQAARIRAFDETFLAVGVVIASAMFAAWRIRPRPVPAA</sequence>
<evidence type="ECO:0000313" key="2">
    <source>
        <dbReference type="EMBL" id="SCU88712.1"/>
    </source>
</evidence>
<dbReference type="AlphaFoldDB" id="A0A1K0IM56"/>
<protein>
    <submittedName>
        <fullName evidence="2">Uncharacterized protein</fullName>
    </submittedName>
</protein>
<organism evidence="2">
    <name type="scientific">Cupriavidus necator</name>
    <name type="common">Alcaligenes eutrophus</name>
    <name type="synonym">Ralstonia eutropha</name>
    <dbReference type="NCBI Taxonomy" id="106590"/>
    <lineage>
        <taxon>Bacteria</taxon>
        <taxon>Pseudomonadati</taxon>
        <taxon>Pseudomonadota</taxon>
        <taxon>Betaproteobacteria</taxon>
        <taxon>Burkholderiales</taxon>
        <taxon>Burkholderiaceae</taxon>
        <taxon>Cupriavidus</taxon>
    </lineage>
</organism>
<evidence type="ECO:0000256" key="1">
    <source>
        <dbReference type="SAM" id="Phobius"/>
    </source>
</evidence>